<dbReference type="Gene3D" id="1.10.10.10">
    <property type="entry name" value="Winged helix-like DNA-binding domain superfamily/Winged helix DNA-binding domain"/>
    <property type="match status" value="1"/>
</dbReference>
<accession>A0A2T4MK14</accession>
<keyword evidence="1" id="KW-0805">Transcription regulation</keyword>
<dbReference type="RefSeq" id="WP_060550962.1">
    <property type="nucleotide sequence ID" value="NZ_CP009623.1"/>
</dbReference>
<dbReference type="EMBL" id="WMFL01000077">
    <property type="protein sequence ID" value="NJI02467.1"/>
    <property type="molecule type" value="Genomic_DNA"/>
</dbReference>
<protein>
    <submittedName>
        <fullName evidence="5">Winged helix DNA-binding protein</fullName>
    </submittedName>
</protein>
<dbReference type="SUPFAM" id="SSF46785">
    <property type="entry name" value="Winged helix' DNA-binding domain"/>
    <property type="match status" value="1"/>
</dbReference>
<feature type="domain" description="Transcriptional regulator SarA/SarZ/Rot-like helix-turn-helix" evidence="4">
    <location>
        <begin position="21"/>
        <end position="106"/>
    </location>
</feature>
<sequence length="121" mass="14430">MNKQYDLDINKVFFYESHRKKIISELKKRHNLKLNDILFLHHLKTTDSRRISLHKVKQSIDFSLMEIHKSLTALTENGIIGKERSTEDERKVFITITDEQEEKMTEVLENFKILIKDTIQS</sequence>
<reference evidence="6" key="2">
    <citation type="submission" date="2022-03" db="EMBL/GenBank/DDBJ databases">
        <title>Comparative Genomics of East African Camel-Associated Staphylococcaceae spp.: Diversity and Inheritance of Traits Involved in Host-Pathogen Interactions.</title>
        <authorList>
            <person name="Akarsu H."/>
            <person name="Liljander A."/>
            <person name="Younan M."/>
            <person name="Brodard I."/>
            <person name="Glucks I."/>
            <person name="Labroussaa F."/>
            <person name="Overesch G."/>
            <person name="Kuhnert P."/>
            <person name="Perreten V."/>
            <person name="Drexler J.F."/>
            <person name="Corman V.M."/>
            <person name="Falquet L."/>
            <person name="Jores J."/>
        </authorList>
    </citation>
    <scope>NUCLEOTIDE SEQUENCE</scope>
    <source>
        <strain evidence="6">IVB6197</strain>
    </source>
</reference>
<keyword evidence="3" id="KW-0804">Transcription</keyword>
<evidence type="ECO:0000259" key="4">
    <source>
        <dbReference type="Pfam" id="PF22381"/>
    </source>
</evidence>
<dbReference type="KEGG" id="sagq:EP23_02650"/>
<organism evidence="5 7">
    <name type="scientific">Staphylococcus agnetis</name>
    <dbReference type="NCBI Taxonomy" id="985762"/>
    <lineage>
        <taxon>Bacteria</taxon>
        <taxon>Bacillati</taxon>
        <taxon>Bacillota</taxon>
        <taxon>Bacilli</taxon>
        <taxon>Bacillales</taxon>
        <taxon>Staphylococcaceae</taxon>
        <taxon>Staphylococcus</taxon>
    </lineage>
</organism>
<evidence type="ECO:0000256" key="3">
    <source>
        <dbReference type="ARBA" id="ARBA00023163"/>
    </source>
</evidence>
<proteinExistence type="predicted"/>
<evidence type="ECO:0000256" key="1">
    <source>
        <dbReference type="ARBA" id="ARBA00023015"/>
    </source>
</evidence>
<dbReference type="Proteomes" id="UP000646308">
    <property type="component" value="Unassembled WGS sequence"/>
</dbReference>
<gene>
    <name evidence="5" type="ORF">GLV84_06485</name>
    <name evidence="6" type="ORF">MUA95_07110</name>
</gene>
<keyword evidence="2 5" id="KW-0238">DNA-binding</keyword>
<dbReference type="AlphaFoldDB" id="A0A2T4MK14"/>
<evidence type="ECO:0000256" key="2">
    <source>
        <dbReference type="ARBA" id="ARBA00023125"/>
    </source>
</evidence>
<dbReference type="Proteomes" id="UP001065705">
    <property type="component" value="Chromosome"/>
</dbReference>
<evidence type="ECO:0000313" key="7">
    <source>
        <dbReference type="Proteomes" id="UP000646308"/>
    </source>
</evidence>
<dbReference type="EMBL" id="CP094809">
    <property type="protein sequence ID" value="UXU56340.1"/>
    <property type="molecule type" value="Genomic_DNA"/>
</dbReference>
<evidence type="ECO:0000313" key="5">
    <source>
        <dbReference type="EMBL" id="NJI02467.1"/>
    </source>
</evidence>
<dbReference type="InterPro" id="IPR055166">
    <property type="entry name" value="Transc_reg_Sar_Rot_HTH"/>
</dbReference>
<dbReference type="OrthoDB" id="2402407at2"/>
<dbReference type="InterPro" id="IPR036390">
    <property type="entry name" value="WH_DNA-bd_sf"/>
</dbReference>
<name>A0A2T4MK14_9STAP</name>
<dbReference type="GeneID" id="57691463"/>
<dbReference type="InterPro" id="IPR036388">
    <property type="entry name" value="WH-like_DNA-bd_sf"/>
</dbReference>
<dbReference type="Pfam" id="PF22381">
    <property type="entry name" value="Staph_reg_Sar_Rot"/>
    <property type="match status" value="1"/>
</dbReference>
<dbReference type="GO" id="GO:0003677">
    <property type="term" value="F:DNA binding"/>
    <property type="evidence" value="ECO:0007669"/>
    <property type="project" value="UniProtKB-KW"/>
</dbReference>
<reference evidence="5" key="1">
    <citation type="submission" date="2019-11" db="EMBL/GenBank/DDBJ databases">
        <title>Whole genome comparisons of Staphylococcus agnetis isolates from cattle and chickens.</title>
        <authorList>
            <person name="Rhoads D."/>
            <person name="Shwani A."/>
            <person name="Adkins P."/>
            <person name="Calcutt M."/>
            <person name="Middleton J."/>
        </authorList>
    </citation>
    <scope>NUCLEOTIDE SEQUENCE</scope>
    <source>
        <strain evidence="5">1387</strain>
    </source>
</reference>
<evidence type="ECO:0000313" key="6">
    <source>
        <dbReference type="EMBL" id="UXU56340.1"/>
    </source>
</evidence>